<keyword evidence="6" id="KW-0804">Transcription</keyword>
<dbReference type="STRING" id="39946.B8A7D0"/>
<evidence type="ECO:0000313" key="11">
    <source>
        <dbReference type="Proteomes" id="UP000007015"/>
    </source>
</evidence>
<feature type="domain" description="C2H2-type" evidence="9">
    <location>
        <begin position="124"/>
        <end position="151"/>
    </location>
</feature>
<feature type="compositionally biased region" description="Gly residues" evidence="8">
    <location>
        <begin position="301"/>
        <end position="312"/>
    </location>
</feature>
<feature type="region of interest" description="Disordered" evidence="8">
    <location>
        <begin position="1"/>
        <end position="112"/>
    </location>
</feature>
<keyword evidence="3 7" id="KW-0863">Zinc-finger</keyword>
<evidence type="ECO:0000313" key="10">
    <source>
        <dbReference type="EMBL" id="EEC71927.1"/>
    </source>
</evidence>
<name>B8A7D0_ORYSI</name>
<evidence type="ECO:0000256" key="4">
    <source>
        <dbReference type="ARBA" id="ARBA00022833"/>
    </source>
</evidence>
<feature type="compositionally biased region" description="Gly residues" evidence="8">
    <location>
        <begin position="29"/>
        <end position="39"/>
    </location>
</feature>
<evidence type="ECO:0000259" key="9">
    <source>
        <dbReference type="PROSITE" id="PS50157"/>
    </source>
</evidence>
<dbReference type="Pfam" id="PF13912">
    <property type="entry name" value="zf-C2H2_6"/>
    <property type="match status" value="2"/>
</dbReference>
<dbReference type="PANTHER" id="PTHR45988">
    <property type="entry name" value="C2H2 TYPE ZINC FINGER TRANSCRIPTION FACTOR FAMILY-RELATED"/>
    <property type="match status" value="1"/>
</dbReference>
<dbReference type="GO" id="GO:0005634">
    <property type="term" value="C:nucleus"/>
    <property type="evidence" value="ECO:0007669"/>
    <property type="project" value="TreeGrafter"/>
</dbReference>
<feature type="region of interest" description="Disordered" evidence="8">
    <location>
        <begin position="377"/>
        <end position="398"/>
    </location>
</feature>
<proteinExistence type="predicted"/>
<dbReference type="InterPro" id="IPR013087">
    <property type="entry name" value="Znf_C2H2_type"/>
</dbReference>
<feature type="domain" description="C2H2-type" evidence="9">
    <location>
        <begin position="317"/>
        <end position="344"/>
    </location>
</feature>
<keyword evidence="4" id="KW-0862">Zinc</keyword>
<dbReference type="GO" id="GO:0000976">
    <property type="term" value="F:transcription cis-regulatory region binding"/>
    <property type="evidence" value="ECO:0007669"/>
    <property type="project" value="TreeGrafter"/>
</dbReference>
<evidence type="ECO:0000256" key="2">
    <source>
        <dbReference type="ARBA" id="ARBA00022737"/>
    </source>
</evidence>
<dbReference type="PROSITE" id="PS00028">
    <property type="entry name" value="ZINC_FINGER_C2H2_1"/>
    <property type="match status" value="3"/>
</dbReference>
<dbReference type="Proteomes" id="UP000007015">
    <property type="component" value="Chromosome 1"/>
</dbReference>
<evidence type="ECO:0000256" key="1">
    <source>
        <dbReference type="ARBA" id="ARBA00022723"/>
    </source>
</evidence>
<feature type="region of interest" description="Disordered" evidence="8">
    <location>
        <begin position="243"/>
        <end position="263"/>
    </location>
</feature>
<feature type="region of interest" description="Disordered" evidence="8">
    <location>
        <begin position="293"/>
        <end position="314"/>
    </location>
</feature>
<keyword evidence="5" id="KW-0805">Transcription regulation</keyword>
<protein>
    <recommendedName>
        <fullName evidence="9">C2H2-type domain-containing protein</fullName>
    </recommendedName>
</protein>
<accession>B8A7D0</accession>
<dbReference type="InterPro" id="IPR044653">
    <property type="entry name" value="AZF1/2/3-like"/>
</dbReference>
<keyword evidence="1" id="KW-0479">Metal-binding</keyword>
<dbReference type="GO" id="GO:0003700">
    <property type="term" value="F:DNA-binding transcription factor activity"/>
    <property type="evidence" value="ECO:0007669"/>
    <property type="project" value="InterPro"/>
</dbReference>
<dbReference type="PROSITE" id="PS50157">
    <property type="entry name" value="ZINC_FINGER_C2H2_2"/>
    <property type="match status" value="2"/>
</dbReference>
<sequence length="428" mass="44537">MVEDQEKSSSSPPVPPPPEEEEMEEGEIHPGGGGGGGYYDSGSETEDDDDRYVFQSRRDEEEEEEGVNPASKRRRLEDILAETRGALPLPSPTPSSSGSEGTISDDHGDGIAGAADAPVARVAFPCHVCSKEFGSRKAVHGHMRVHQADKDKEKEPSLHLALGWTSTGKRGANGNARAVTVAFAPMEQAVGDDDGDARAIVLAPAAQPQPQPMVVAEAANPPNQVADDNHRLPVPAAAPYVGAAAAPARRRARPKRNAGQGGPYRCSYPGCKGEYRTHQGLGGHVAGHINREKQAAAAAQGGSGGGLGGGARPEGNHPCKTCGKEFSTGVALGGHMRKHYDPKKKKKHAGLVLTLSVAPPTPAPAPSIAGAALPPAEVKADVDEHEAEQVPMAPVSPPAEARGNIVRIFGVDIEKPADEEEQEGGSDV</sequence>
<gene>
    <name evidence="10" type="ORF">OsI_04730</name>
</gene>
<evidence type="ECO:0000256" key="8">
    <source>
        <dbReference type="SAM" id="MobiDB-lite"/>
    </source>
</evidence>
<keyword evidence="2" id="KW-0677">Repeat</keyword>
<dbReference type="EMBL" id="CM000126">
    <property type="protein sequence ID" value="EEC71927.1"/>
    <property type="molecule type" value="Genomic_DNA"/>
</dbReference>
<dbReference type="OMA" id="RVAFPCH"/>
<dbReference type="HOGENOM" id="CLU_051578_1_0_1"/>
<evidence type="ECO:0000256" key="5">
    <source>
        <dbReference type="ARBA" id="ARBA00023015"/>
    </source>
</evidence>
<dbReference type="InterPro" id="IPR036236">
    <property type="entry name" value="Znf_C2H2_sf"/>
</dbReference>
<dbReference type="SUPFAM" id="SSF57667">
    <property type="entry name" value="beta-beta-alpha zinc fingers"/>
    <property type="match status" value="1"/>
</dbReference>
<organism evidence="10 11">
    <name type="scientific">Oryza sativa subsp. indica</name>
    <name type="common">Rice</name>
    <dbReference type="NCBI Taxonomy" id="39946"/>
    <lineage>
        <taxon>Eukaryota</taxon>
        <taxon>Viridiplantae</taxon>
        <taxon>Streptophyta</taxon>
        <taxon>Embryophyta</taxon>
        <taxon>Tracheophyta</taxon>
        <taxon>Spermatophyta</taxon>
        <taxon>Magnoliopsida</taxon>
        <taxon>Liliopsida</taxon>
        <taxon>Poales</taxon>
        <taxon>Poaceae</taxon>
        <taxon>BOP clade</taxon>
        <taxon>Oryzoideae</taxon>
        <taxon>Oryzeae</taxon>
        <taxon>Oryzinae</taxon>
        <taxon>Oryza</taxon>
        <taxon>Oryza sativa</taxon>
    </lineage>
</organism>
<dbReference type="PANTHER" id="PTHR45988:SF91">
    <property type="entry name" value="ZINC FINGER PROTEIN 1"/>
    <property type="match status" value="1"/>
</dbReference>
<dbReference type="SMART" id="SM00355">
    <property type="entry name" value="ZnF_C2H2"/>
    <property type="match status" value="3"/>
</dbReference>
<evidence type="ECO:0000256" key="7">
    <source>
        <dbReference type="PROSITE-ProRule" id="PRU00042"/>
    </source>
</evidence>
<dbReference type="AlphaFoldDB" id="B8A7D0"/>
<dbReference type="GO" id="GO:0008270">
    <property type="term" value="F:zinc ion binding"/>
    <property type="evidence" value="ECO:0007669"/>
    <property type="project" value="UniProtKB-KW"/>
</dbReference>
<dbReference type="Gramene" id="BGIOSGA000355-TA">
    <property type="protein sequence ID" value="BGIOSGA000355-PA"/>
    <property type="gene ID" value="BGIOSGA000355"/>
</dbReference>
<reference evidence="10 11" key="1">
    <citation type="journal article" date="2005" name="PLoS Biol.">
        <title>The genomes of Oryza sativa: a history of duplications.</title>
        <authorList>
            <person name="Yu J."/>
            <person name="Wang J."/>
            <person name="Lin W."/>
            <person name="Li S."/>
            <person name="Li H."/>
            <person name="Zhou J."/>
            <person name="Ni P."/>
            <person name="Dong W."/>
            <person name="Hu S."/>
            <person name="Zeng C."/>
            <person name="Zhang J."/>
            <person name="Zhang Y."/>
            <person name="Li R."/>
            <person name="Xu Z."/>
            <person name="Li S."/>
            <person name="Li X."/>
            <person name="Zheng H."/>
            <person name="Cong L."/>
            <person name="Lin L."/>
            <person name="Yin J."/>
            <person name="Geng J."/>
            <person name="Li G."/>
            <person name="Shi J."/>
            <person name="Liu J."/>
            <person name="Lv H."/>
            <person name="Li J."/>
            <person name="Wang J."/>
            <person name="Deng Y."/>
            <person name="Ran L."/>
            <person name="Shi X."/>
            <person name="Wang X."/>
            <person name="Wu Q."/>
            <person name="Li C."/>
            <person name="Ren X."/>
            <person name="Wang J."/>
            <person name="Wang X."/>
            <person name="Li D."/>
            <person name="Liu D."/>
            <person name="Zhang X."/>
            <person name="Ji Z."/>
            <person name="Zhao W."/>
            <person name="Sun Y."/>
            <person name="Zhang Z."/>
            <person name="Bao J."/>
            <person name="Han Y."/>
            <person name="Dong L."/>
            <person name="Ji J."/>
            <person name="Chen P."/>
            <person name="Wu S."/>
            <person name="Liu J."/>
            <person name="Xiao Y."/>
            <person name="Bu D."/>
            <person name="Tan J."/>
            <person name="Yang L."/>
            <person name="Ye C."/>
            <person name="Zhang J."/>
            <person name="Xu J."/>
            <person name="Zhou Y."/>
            <person name="Yu Y."/>
            <person name="Zhang B."/>
            <person name="Zhuang S."/>
            <person name="Wei H."/>
            <person name="Liu B."/>
            <person name="Lei M."/>
            <person name="Yu H."/>
            <person name="Li Y."/>
            <person name="Xu H."/>
            <person name="Wei S."/>
            <person name="He X."/>
            <person name="Fang L."/>
            <person name="Zhang Z."/>
            <person name="Zhang Y."/>
            <person name="Huang X."/>
            <person name="Su Z."/>
            <person name="Tong W."/>
            <person name="Li J."/>
            <person name="Tong Z."/>
            <person name="Li S."/>
            <person name="Ye J."/>
            <person name="Wang L."/>
            <person name="Fang L."/>
            <person name="Lei T."/>
            <person name="Chen C."/>
            <person name="Chen H."/>
            <person name="Xu Z."/>
            <person name="Li H."/>
            <person name="Huang H."/>
            <person name="Zhang F."/>
            <person name="Xu H."/>
            <person name="Li N."/>
            <person name="Zhao C."/>
            <person name="Li S."/>
            <person name="Dong L."/>
            <person name="Huang Y."/>
            <person name="Li L."/>
            <person name="Xi Y."/>
            <person name="Qi Q."/>
            <person name="Li W."/>
            <person name="Zhang B."/>
            <person name="Hu W."/>
            <person name="Zhang Y."/>
            <person name="Tian X."/>
            <person name="Jiao Y."/>
            <person name="Liang X."/>
            <person name="Jin J."/>
            <person name="Gao L."/>
            <person name="Zheng W."/>
            <person name="Hao B."/>
            <person name="Liu S."/>
            <person name="Wang W."/>
            <person name="Yuan L."/>
            <person name="Cao M."/>
            <person name="McDermott J."/>
            <person name="Samudrala R."/>
            <person name="Wang J."/>
            <person name="Wong G.K."/>
            <person name="Yang H."/>
        </authorList>
    </citation>
    <scope>NUCLEOTIDE SEQUENCE [LARGE SCALE GENOMIC DNA]</scope>
    <source>
        <strain evidence="11">cv. 93-11</strain>
    </source>
</reference>
<evidence type="ECO:0000256" key="3">
    <source>
        <dbReference type="ARBA" id="ARBA00022771"/>
    </source>
</evidence>
<evidence type="ECO:0000256" key="6">
    <source>
        <dbReference type="ARBA" id="ARBA00023163"/>
    </source>
</evidence>
<keyword evidence="11" id="KW-1185">Reference proteome</keyword>
<dbReference type="Gene3D" id="3.30.160.60">
    <property type="entry name" value="Classic Zinc Finger"/>
    <property type="match status" value="1"/>
</dbReference>